<accession>A0ABQ1TYC3</accession>
<evidence type="ECO:0000259" key="1">
    <source>
        <dbReference type="Pfam" id="PF00117"/>
    </source>
</evidence>
<dbReference type="InterPro" id="IPR017926">
    <property type="entry name" value="GATASE"/>
</dbReference>
<dbReference type="RefSeq" id="WP_188813152.1">
    <property type="nucleotide sequence ID" value="NZ_BMHT01000003.1"/>
</dbReference>
<gene>
    <name evidence="2" type="ORF">GCM10011383_17140</name>
</gene>
<comment type="caution">
    <text evidence="2">The sequence shown here is derived from an EMBL/GenBank/DDBJ whole genome shotgun (WGS) entry which is preliminary data.</text>
</comment>
<dbReference type="Proteomes" id="UP000632273">
    <property type="component" value="Unassembled WGS sequence"/>
</dbReference>
<protein>
    <recommendedName>
        <fullName evidence="1">Glutamine amidotransferase domain-containing protein</fullName>
    </recommendedName>
</protein>
<evidence type="ECO:0000313" key="3">
    <source>
        <dbReference type="Proteomes" id="UP000632273"/>
    </source>
</evidence>
<feature type="domain" description="Glutamine amidotransferase" evidence="1">
    <location>
        <begin position="38"/>
        <end position="212"/>
    </location>
</feature>
<dbReference type="Gene3D" id="3.40.50.880">
    <property type="match status" value="1"/>
</dbReference>
<dbReference type="SUPFAM" id="SSF52317">
    <property type="entry name" value="Class I glutamine amidotransferase-like"/>
    <property type="match status" value="1"/>
</dbReference>
<proteinExistence type="predicted"/>
<sequence length="281" mass="31439">MKSLKIAILDLYDNAPNEGMRCLNQLARRAQAESPVAVSYDVFNVRANLEVPDLSYDIYLSSGGPGSPLASEEAWEQPFFALMDGILTWNETHARKKHLFVICHSFQLLTRHLGIGTLSKRKSTSLGIFPIPKTEAGQMDPLLSVLPDPFYVMDSRDYQVTQPDAERIAELGVQILALEKERPHVPLEQAVMAIRFTDEIFGTQFHPEADSEGMLRYMKTEEKRRQVIENHGEEKYLEMVQLLQDPNALELTDAAILPTFLRTAIEALTAEVVPAGAGVNS</sequence>
<evidence type="ECO:0000313" key="2">
    <source>
        <dbReference type="EMBL" id="GGF06653.1"/>
    </source>
</evidence>
<reference evidence="3" key="1">
    <citation type="journal article" date="2019" name="Int. J. Syst. Evol. Microbiol.">
        <title>The Global Catalogue of Microorganisms (GCM) 10K type strain sequencing project: providing services to taxonomists for standard genome sequencing and annotation.</title>
        <authorList>
            <consortium name="The Broad Institute Genomics Platform"/>
            <consortium name="The Broad Institute Genome Sequencing Center for Infectious Disease"/>
            <person name="Wu L."/>
            <person name="Ma J."/>
        </authorList>
    </citation>
    <scope>NUCLEOTIDE SEQUENCE [LARGE SCALE GENOMIC DNA]</scope>
    <source>
        <strain evidence="3">CGMCC 1.15197</strain>
    </source>
</reference>
<keyword evidence="3" id="KW-1185">Reference proteome</keyword>
<organism evidence="2 3">
    <name type="scientific">Hymenobacter cavernae</name>
    <dbReference type="NCBI Taxonomy" id="2044852"/>
    <lineage>
        <taxon>Bacteria</taxon>
        <taxon>Pseudomonadati</taxon>
        <taxon>Bacteroidota</taxon>
        <taxon>Cytophagia</taxon>
        <taxon>Cytophagales</taxon>
        <taxon>Hymenobacteraceae</taxon>
        <taxon>Hymenobacter</taxon>
    </lineage>
</organism>
<dbReference type="InterPro" id="IPR029062">
    <property type="entry name" value="Class_I_gatase-like"/>
</dbReference>
<name>A0ABQ1TYC3_9BACT</name>
<dbReference type="EMBL" id="BMHT01000003">
    <property type="protein sequence ID" value="GGF06653.1"/>
    <property type="molecule type" value="Genomic_DNA"/>
</dbReference>
<dbReference type="PROSITE" id="PS51273">
    <property type="entry name" value="GATASE_TYPE_1"/>
    <property type="match status" value="1"/>
</dbReference>
<dbReference type="Pfam" id="PF00117">
    <property type="entry name" value="GATase"/>
    <property type="match status" value="1"/>
</dbReference>